<keyword evidence="7 11" id="KW-1133">Transmembrane helix</keyword>
<name>A0A9D1HBZ6_9FIRM</name>
<evidence type="ECO:0000313" key="13">
    <source>
        <dbReference type="Proteomes" id="UP000824159"/>
    </source>
</evidence>
<comment type="caution">
    <text evidence="12">The sequence shown here is derived from an EMBL/GenBank/DDBJ whole genome shotgun (WGS) entry which is preliminary data.</text>
</comment>
<dbReference type="InterPro" id="IPR003849">
    <property type="entry name" value="Preprotein_translocase_YajC"/>
</dbReference>
<evidence type="ECO:0000256" key="3">
    <source>
        <dbReference type="ARBA" id="ARBA00022448"/>
    </source>
</evidence>
<comment type="subcellular location">
    <subcellularLocation>
        <location evidence="1">Cell membrane</location>
        <topology evidence="1">Single-pass membrane protein</topology>
    </subcellularLocation>
</comment>
<dbReference type="AlphaFoldDB" id="A0A9D1HBZ6"/>
<evidence type="ECO:0000256" key="2">
    <source>
        <dbReference type="ARBA" id="ARBA00006742"/>
    </source>
</evidence>
<dbReference type="NCBIfam" id="TIGR00739">
    <property type="entry name" value="yajC"/>
    <property type="match status" value="1"/>
</dbReference>
<feature type="region of interest" description="Disordered" evidence="10">
    <location>
        <begin position="86"/>
        <end position="165"/>
    </location>
</feature>
<evidence type="ECO:0000256" key="5">
    <source>
        <dbReference type="ARBA" id="ARBA00022692"/>
    </source>
</evidence>
<organism evidence="12 13">
    <name type="scientific">Candidatus Allocopromorpha excrementavium</name>
    <dbReference type="NCBI Taxonomy" id="2840741"/>
    <lineage>
        <taxon>Bacteria</taxon>
        <taxon>Bacillati</taxon>
        <taxon>Bacillota</taxon>
        <taxon>Clostridia</taxon>
        <taxon>Eubacteriales</taxon>
        <taxon>Eubacteriaceae</taxon>
        <taxon>Eubacteriaceae incertae sedis</taxon>
        <taxon>Candidatus Allocopromorpha</taxon>
    </lineage>
</organism>
<reference evidence="12" key="2">
    <citation type="journal article" date="2021" name="PeerJ">
        <title>Extensive microbial diversity within the chicken gut microbiome revealed by metagenomics and culture.</title>
        <authorList>
            <person name="Gilroy R."/>
            <person name="Ravi A."/>
            <person name="Getino M."/>
            <person name="Pursley I."/>
            <person name="Horton D.L."/>
            <person name="Alikhan N.F."/>
            <person name="Baker D."/>
            <person name="Gharbi K."/>
            <person name="Hall N."/>
            <person name="Watson M."/>
            <person name="Adriaenssens E.M."/>
            <person name="Foster-Nyarko E."/>
            <person name="Jarju S."/>
            <person name="Secka A."/>
            <person name="Antonio M."/>
            <person name="Oren A."/>
            <person name="Chaudhuri R.R."/>
            <person name="La Ragione R."/>
            <person name="Hildebrand F."/>
            <person name="Pallen M.J."/>
        </authorList>
    </citation>
    <scope>NUCLEOTIDE SEQUENCE</scope>
    <source>
        <strain evidence="12">CHK176-22527</strain>
    </source>
</reference>
<sequence>MNNGNIWVTILPLVILIAVMYFLLIRPQKKREKEVNAMRSSVQVGDEIITIGGICGKVVKTKEDSLVIQVGADRVKFEIMRWSVSKVVEESEKRSVKAQDDDIEEAEETEVKKSKPKRIKRMSAVSQEAEETEEEKTEKPEEQQEAEDAAAEEKTEDAAKDEEAK</sequence>
<dbReference type="SMART" id="SM01323">
    <property type="entry name" value="YajC"/>
    <property type="match status" value="1"/>
</dbReference>
<keyword evidence="8" id="KW-0811">Translocation</keyword>
<reference evidence="12" key="1">
    <citation type="submission" date="2020-10" db="EMBL/GenBank/DDBJ databases">
        <authorList>
            <person name="Gilroy R."/>
        </authorList>
    </citation>
    <scope>NUCLEOTIDE SEQUENCE</scope>
    <source>
        <strain evidence="12">CHK176-22527</strain>
    </source>
</reference>
<keyword evidence="5 11" id="KW-0812">Transmembrane</keyword>
<evidence type="ECO:0000256" key="1">
    <source>
        <dbReference type="ARBA" id="ARBA00004162"/>
    </source>
</evidence>
<feature type="transmembrane region" description="Helical" evidence="11">
    <location>
        <begin position="6"/>
        <end position="24"/>
    </location>
</feature>
<keyword evidence="6" id="KW-0653">Protein transport</keyword>
<dbReference type="PANTHER" id="PTHR33909:SF1">
    <property type="entry name" value="SEC TRANSLOCON ACCESSORY COMPLEX SUBUNIT YAJC"/>
    <property type="match status" value="1"/>
</dbReference>
<dbReference type="Pfam" id="PF02699">
    <property type="entry name" value="YajC"/>
    <property type="match status" value="1"/>
</dbReference>
<evidence type="ECO:0000256" key="9">
    <source>
        <dbReference type="ARBA" id="ARBA00023136"/>
    </source>
</evidence>
<feature type="compositionally biased region" description="Basic and acidic residues" evidence="10">
    <location>
        <begin position="151"/>
        <end position="165"/>
    </location>
</feature>
<evidence type="ECO:0000256" key="4">
    <source>
        <dbReference type="ARBA" id="ARBA00022475"/>
    </source>
</evidence>
<comment type="similarity">
    <text evidence="2">Belongs to the YajC family.</text>
</comment>
<evidence type="ECO:0000256" key="7">
    <source>
        <dbReference type="ARBA" id="ARBA00022989"/>
    </source>
</evidence>
<gene>
    <name evidence="12" type="primary">yajC</name>
    <name evidence="12" type="ORF">IAD12_04085</name>
</gene>
<proteinExistence type="inferred from homology"/>
<keyword evidence="9 11" id="KW-0472">Membrane</keyword>
<evidence type="ECO:0000256" key="6">
    <source>
        <dbReference type="ARBA" id="ARBA00022927"/>
    </source>
</evidence>
<evidence type="ECO:0000256" key="11">
    <source>
        <dbReference type="SAM" id="Phobius"/>
    </source>
</evidence>
<keyword evidence="4" id="KW-1003">Cell membrane</keyword>
<evidence type="ECO:0000256" key="8">
    <source>
        <dbReference type="ARBA" id="ARBA00023010"/>
    </source>
</evidence>
<dbReference type="PANTHER" id="PTHR33909">
    <property type="entry name" value="SEC TRANSLOCON ACCESSORY COMPLEX SUBUNIT YAJC"/>
    <property type="match status" value="1"/>
</dbReference>
<dbReference type="Proteomes" id="UP000824159">
    <property type="component" value="Unassembled WGS sequence"/>
</dbReference>
<keyword evidence="3" id="KW-0813">Transport</keyword>
<dbReference type="GO" id="GO:0015031">
    <property type="term" value="P:protein transport"/>
    <property type="evidence" value="ECO:0007669"/>
    <property type="project" value="UniProtKB-KW"/>
</dbReference>
<dbReference type="PRINTS" id="PR01853">
    <property type="entry name" value="YAJCTRNLCASE"/>
</dbReference>
<evidence type="ECO:0000256" key="10">
    <source>
        <dbReference type="SAM" id="MobiDB-lite"/>
    </source>
</evidence>
<accession>A0A9D1HBZ6</accession>
<evidence type="ECO:0000313" key="12">
    <source>
        <dbReference type="EMBL" id="HIT99415.1"/>
    </source>
</evidence>
<protein>
    <submittedName>
        <fullName evidence="12">Preprotein translocase subunit YajC</fullName>
    </submittedName>
</protein>
<dbReference type="GO" id="GO:0005886">
    <property type="term" value="C:plasma membrane"/>
    <property type="evidence" value="ECO:0007669"/>
    <property type="project" value="UniProtKB-SubCell"/>
</dbReference>
<dbReference type="EMBL" id="DVLX01000045">
    <property type="protein sequence ID" value="HIT99415.1"/>
    <property type="molecule type" value="Genomic_DNA"/>
</dbReference>
<feature type="compositionally biased region" description="Basic and acidic residues" evidence="10">
    <location>
        <begin position="87"/>
        <end position="100"/>
    </location>
</feature>